<dbReference type="Proteomes" id="UP001244297">
    <property type="component" value="Unassembled WGS sequence"/>
</dbReference>
<keyword evidence="3" id="KW-1185">Reference proteome</keyword>
<organism evidence="2 3">
    <name type="scientific">Methylobacterium longum</name>
    <dbReference type="NCBI Taxonomy" id="767694"/>
    <lineage>
        <taxon>Bacteria</taxon>
        <taxon>Pseudomonadati</taxon>
        <taxon>Pseudomonadota</taxon>
        <taxon>Alphaproteobacteria</taxon>
        <taxon>Hyphomicrobiales</taxon>
        <taxon>Methylobacteriaceae</taxon>
        <taxon>Methylobacterium</taxon>
    </lineage>
</organism>
<keyword evidence="1" id="KW-0472">Membrane</keyword>
<sequence>MSQTISGAIEALPVRLTSGRRLFARMGTIAILSGVLLGMAARIGMLLGGLFWLFGLISLQDVILRHYWRSAAQTPEREVTRDVGSSHCSYPIHVKTLHISGGRPRERQFVSPLQGLSGRL</sequence>
<proteinExistence type="predicted"/>
<feature type="transmembrane region" description="Helical" evidence="1">
    <location>
        <begin position="22"/>
        <end position="43"/>
    </location>
</feature>
<gene>
    <name evidence="2" type="ORF">QWZ18_28800</name>
</gene>
<reference evidence="3" key="1">
    <citation type="journal article" date="2019" name="Int. J. Syst. Evol. Microbiol.">
        <title>The Global Catalogue of Microorganisms (GCM) 10K type strain sequencing project: providing services to taxonomists for standard genome sequencing and annotation.</title>
        <authorList>
            <consortium name="The Broad Institute Genomics Platform"/>
            <consortium name="The Broad Institute Genome Sequencing Center for Infectious Disease"/>
            <person name="Wu L."/>
            <person name="Ma J."/>
        </authorList>
    </citation>
    <scope>NUCLEOTIDE SEQUENCE [LARGE SCALE GENOMIC DNA]</scope>
    <source>
        <strain evidence="3">CECT 7806</strain>
    </source>
</reference>
<dbReference type="EMBL" id="JAUFPT010000105">
    <property type="protein sequence ID" value="MDN3574584.1"/>
    <property type="molecule type" value="Genomic_DNA"/>
</dbReference>
<evidence type="ECO:0000313" key="3">
    <source>
        <dbReference type="Proteomes" id="UP001244297"/>
    </source>
</evidence>
<evidence type="ECO:0008006" key="4">
    <source>
        <dbReference type="Google" id="ProtNLM"/>
    </source>
</evidence>
<dbReference type="RefSeq" id="WP_238293550.1">
    <property type="nucleotide sequence ID" value="NZ_BPQS01000071.1"/>
</dbReference>
<keyword evidence="1" id="KW-0812">Transmembrane</keyword>
<keyword evidence="1" id="KW-1133">Transmembrane helix</keyword>
<accession>A0ABT8AX81</accession>
<protein>
    <recommendedName>
        <fullName evidence="4">DUF2892 domain-containing protein</fullName>
    </recommendedName>
</protein>
<evidence type="ECO:0000256" key="1">
    <source>
        <dbReference type="SAM" id="Phobius"/>
    </source>
</evidence>
<comment type="caution">
    <text evidence="2">The sequence shown here is derived from an EMBL/GenBank/DDBJ whole genome shotgun (WGS) entry which is preliminary data.</text>
</comment>
<name>A0ABT8AX81_9HYPH</name>
<evidence type="ECO:0000313" key="2">
    <source>
        <dbReference type="EMBL" id="MDN3574584.1"/>
    </source>
</evidence>